<evidence type="ECO:0000256" key="1">
    <source>
        <dbReference type="SAM" id="Phobius"/>
    </source>
</evidence>
<evidence type="ECO:0000313" key="2">
    <source>
        <dbReference type="EMBL" id="KRG19157.1"/>
    </source>
</evidence>
<dbReference type="EMBL" id="LKAJ01000017">
    <property type="protein sequence ID" value="KRG19157.1"/>
    <property type="molecule type" value="Genomic_DNA"/>
</dbReference>
<gene>
    <name evidence="3" type="primary">trbC</name>
    <name evidence="3" type="ORF">HT99x_015640</name>
    <name evidence="2" type="ORF">HT99x_02816</name>
</gene>
<proteinExistence type="predicted"/>
<feature type="transmembrane region" description="Helical" evidence="1">
    <location>
        <begin position="14"/>
        <end position="34"/>
    </location>
</feature>
<dbReference type="EMBL" id="LKAJ02000003">
    <property type="protein sequence ID" value="MCS5712872.1"/>
    <property type="molecule type" value="Genomic_DNA"/>
</dbReference>
<dbReference type="InterPro" id="IPR014113">
    <property type="entry name" value="T4SS_TrbC_subgr"/>
</dbReference>
<evidence type="ECO:0000313" key="3">
    <source>
        <dbReference type="EMBL" id="MCS5712872.1"/>
    </source>
</evidence>
<keyword evidence="1" id="KW-0812">Transmembrane</keyword>
<dbReference type="AlphaFoldDB" id="A0A0Q9YF93"/>
<dbReference type="NCBIfam" id="TIGR02742">
    <property type="entry name" value="TrbC_Ftype"/>
    <property type="match status" value="1"/>
</dbReference>
<organism evidence="2">
    <name type="scientific">Candidatus Berkiella aquae</name>
    <dbReference type="NCBI Taxonomy" id="295108"/>
    <lineage>
        <taxon>Bacteria</taxon>
        <taxon>Pseudomonadati</taxon>
        <taxon>Pseudomonadota</taxon>
        <taxon>Gammaproteobacteria</taxon>
        <taxon>Candidatus Berkiellales</taxon>
        <taxon>Candidatus Berkiellaceae</taxon>
        <taxon>Candidatus Berkiella</taxon>
    </lineage>
</organism>
<keyword evidence="4" id="KW-1185">Reference proteome</keyword>
<reference evidence="3" key="2">
    <citation type="journal article" date="2016" name="Genome Announc.">
        <title>Draft Genome Sequences of Two Novel Amoeba-Resistant Intranuclear Bacteria, 'Candidatus Berkiella cookevillensis' and 'Candidatus Berkiella aquae'.</title>
        <authorList>
            <person name="Mehari Y.T."/>
            <person name="Arivett B.A."/>
            <person name="Farone A.L."/>
            <person name="Gunderson J.H."/>
            <person name="Farone M.B."/>
        </authorList>
    </citation>
    <scope>NUCLEOTIDE SEQUENCE</scope>
    <source>
        <strain evidence="3">HT99</strain>
    </source>
</reference>
<evidence type="ECO:0000313" key="4">
    <source>
        <dbReference type="Proteomes" id="UP000051497"/>
    </source>
</evidence>
<reference evidence="2" key="1">
    <citation type="submission" date="2015-09" db="EMBL/GenBank/DDBJ databases">
        <title>Draft Genome Sequences of Two Novel Amoeba-resistant Intranuclear Bacteria, Candidatus Berkiella cookevillensis and Candidatus Berkiella aquae.</title>
        <authorList>
            <person name="Mehari Y.T."/>
            <person name="Arivett B.A."/>
            <person name="Farone A.L."/>
            <person name="Gunderson J.H."/>
            <person name="Farone M.B."/>
        </authorList>
    </citation>
    <scope>NUCLEOTIDE SEQUENCE [LARGE SCALE GENOMIC DNA]</scope>
    <source>
        <strain evidence="2">HT99</strain>
    </source>
</reference>
<accession>A0A0Q9YF93</accession>
<dbReference type="Proteomes" id="UP000051497">
    <property type="component" value="Unassembled WGS sequence"/>
</dbReference>
<reference evidence="3" key="3">
    <citation type="submission" date="2021-06" db="EMBL/GenBank/DDBJ databases">
        <title>Genomic Description and Analysis of Intracellular Bacteria, Candidatus Berkiella cookevillensis and Candidatus Berkiella aquae.</title>
        <authorList>
            <person name="Kidane D.T."/>
            <person name="Mehari Y.T."/>
            <person name="Rice F.C."/>
            <person name="Arivett B.A."/>
            <person name="Farone A.L."/>
            <person name="Berk S.G."/>
            <person name="Farone M.B."/>
        </authorList>
    </citation>
    <scope>NUCLEOTIDE SEQUENCE</scope>
    <source>
        <strain evidence="3">HT99</strain>
    </source>
</reference>
<keyword evidence="1" id="KW-1133">Transmembrane helix</keyword>
<sequence length="145" mass="16352">MWCGVSDIAVRCKLFVLIMMMSNSCFAHVAKVFISFSMPEMSIRQWLQQAEKVHAQVYLRGFVDNSFKKTINQATLVIKDNSQGFLLDPKEFERYKIEKVPAVVFVDDNQESITVYGDVGLLPAAQLAATRAESKAAKEVIEKLT</sequence>
<dbReference type="STRING" id="295108.HT99x_02816"/>
<dbReference type="InterPro" id="IPR019106">
    <property type="entry name" value="T4SS_TrbC"/>
</dbReference>
<protein>
    <submittedName>
        <fullName evidence="2 3">Type-F conjugative transfer system pilin assembly protein</fullName>
    </submittedName>
</protein>
<dbReference type="Pfam" id="PF09673">
    <property type="entry name" value="TrbC_Ftype"/>
    <property type="match status" value="1"/>
</dbReference>
<dbReference type="OrthoDB" id="6854459at2"/>
<comment type="caution">
    <text evidence="2">The sequence shown here is derived from an EMBL/GenBank/DDBJ whole genome shotgun (WGS) entry which is preliminary data.</text>
</comment>
<dbReference type="RefSeq" id="WP_083482989.1">
    <property type="nucleotide sequence ID" value="NZ_LKAJ02000003.1"/>
</dbReference>
<keyword evidence="1" id="KW-0472">Membrane</keyword>
<name>A0A0Q9YF93_9GAMM</name>